<dbReference type="InterPro" id="IPR032675">
    <property type="entry name" value="LRR_dom_sf"/>
</dbReference>
<name>A0AA88HL18_ARTSF</name>
<evidence type="ECO:0000256" key="2">
    <source>
        <dbReference type="ARBA" id="ARBA00022729"/>
    </source>
</evidence>
<dbReference type="SMART" id="SM00082">
    <property type="entry name" value="LRRCT"/>
    <property type="match status" value="1"/>
</dbReference>
<gene>
    <name evidence="7" type="ORF">QYM36_013311</name>
</gene>
<feature type="domain" description="LRRCT" evidence="6">
    <location>
        <begin position="315"/>
        <end position="371"/>
    </location>
</feature>
<keyword evidence="2" id="KW-0732">Signal</keyword>
<feature type="region of interest" description="Disordered" evidence="4">
    <location>
        <begin position="440"/>
        <end position="463"/>
    </location>
</feature>
<keyword evidence="5" id="KW-0812">Transmembrane</keyword>
<dbReference type="Pfam" id="PF13306">
    <property type="entry name" value="LRR_5"/>
    <property type="match status" value="2"/>
</dbReference>
<evidence type="ECO:0000256" key="1">
    <source>
        <dbReference type="ARBA" id="ARBA00022614"/>
    </source>
</evidence>
<protein>
    <recommendedName>
        <fullName evidence="6">LRRCT domain-containing protein</fullName>
    </recommendedName>
</protein>
<evidence type="ECO:0000313" key="7">
    <source>
        <dbReference type="EMBL" id="KAK2709596.1"/>
    </source>
</evidence>
<keyword evidence="5" id="KW-1133">Transmembrane helix</keyword>
<dbReference type="PROSITE" id="PS51450">
    <property type="entry name" value="LRR"/>
    <property type="match status" value="1"/>
</dbReference>
<dbReference type="AlphaFoldDB" id="A0AA88HL18"/>
<keyword evidence="8" id="KW-1185">Reference proteome</keyword>
<organism evidence="7 8">
    <name type="scientific">Artemia franciscana</name>
    <name type="common">Brine shrimp</name>
    <name type="synonym">Artemia sanfranciscana</name>
    <dbReference type="NCBI Taxonomy" id="6661"/>
    <lineage>
        <taxon>Eukaryota</taxon>
        <taxon>Metazoa</taxon>
        <taxon>Ecdysozoa</taxon>
        <taxon>Arthropoda</taxon>
        <taxon>Crustacea</taxon>
        <taxon>Branchiopoda</taxon>
        <taxon>Anostraca</taxon>
        <taxon>Artemiidae</taxon>
        <taxon>Artemia</taxon>
    </lineage>
</organism>
<dbReference type="Gene3D" id="3.80.10.10">
    <property type="entry name" value="Ribonuclease Inhibitor"/>
    <property type="match status" value="3"/>
</dbReference>
<feature type="compositionally biased region" description="Basic and acidic residues" evidence="4">
    <location>
        <begin position="453"/>
        <end position="463"/>
    </location>
</feature>
<proteinExistence type="predicted"/>
<evidence type="ECO:0000256" key="5">
    <source>
        <dbReference type="SAM" id="Phobius"/>
    </source>
</evidence>
<dbReference type="InterPro" id="IPR026906">
    <property type="entry name" value="LRR_5"/>
</dbReference>
<evidence type="ECO:0000256" key="4">
    <source>
        <dbReference type="SAM" id="MobiDB-lite"/>
    </source>
</evidence>
<keyword evidence="1" id="KW-0433">Leucine-rich repeat</keyword>
<keyword evidence="3" id="KW-0677">Repeat</keyword>
<accession>A0AA88HL18</accession>
<sequence length="463" mass="52203">MVVDCSRVANMQLPLLETDFSTDPSILYDVRLEGLALDEVQVLPNASISRLSFHDNDIEDIDNGAFQYLLNLTEIDLSRNLLTFDSLGRDTFLGQFSAEEYLPLQVVVLNLGYNDLHSLNKDTFDHLPFLEVLQLNDNPIKIIDHQTAVAITTLRNLKVLNLSSTGISKIPDGLFHALPKLSALIMSNNKFTTVPQELENAKALEFLNFNNNPIIYFQRGDFKGLERLRELNISAMNELTSIEGEAFGSLRSLEVLRCSFNPNLSFIASDAFFGIANDKNEVKLREIHLRANALEHLSQYMLPWEKLNIVDIEENPWRCDCHLKWMINSLVGQINRNTPDLTLSLTCSWPEELKGQSLSTLSGDPSLSRCKMVFVGRGIDGSGRSSPSLLAVGILGIALCVFGTSTFLVILLRRNRMRNSLGRQQQVRYVRTRLDEAFSDRDGQNDYEPELYGDERNKGFPIA</sequence>
<evidence type="ECO:0000313" key="8">
    <source>
        <dbReference type="Proteomes" id="UP001187531"/>
    </source>
</evidence>
<dbReference type="SUPFAM" id="SSF52058">
    <property type="entry name" value="L domain-like"/>
    <property type="match status" value="1"/>
</dbReference>
<dbReference type="Pfam" id="PF13855">
    <property type="entry name" value="LRR_8"/>
    <property type="match status" value="1"/>
</dbReference>
<dbReference type="InterPro" id="IPR001611">
    <property type="entry name" value="Leu-rich_rpt"/>
</dbReference>
<dbReference type="EMBL" id="JAVRJZ010000017">
    <property type="protein sequence ID" value="KAK2709596.1"/>
    <property type="molecule type" value="Genomic_DNA"/>
</dbReference>
<dbReference type="Proteomes" id="UP001187531">
    <property type="component" value="Unassembled WGS sequence"/>
</dbReference>
<dbReference type="PANTHER" id="PTHR24366">
    <property type="entry name" value="IG(IMMUNOGLOBULIN) AND LRR(LEUCINE RICH REPEAT) DOMAINS"/>
    <property type="match status" value="1"/>
</dbReference>
<feature type="transmembrane region" description="Helical" evidence="5">
    <location>
        <begin position="389"/>
        <end position="412"/>
    </location>
</feature>
<comment type="caution">
    <text evidence="7">The sequence shown here is derived from an EMBL/GenBank/DDBJ whole genome shotgun (WGS) entry which is preliminary data.</text>
</comment>
<reference evidence="7" key="1">
    <citation type="submission" date="2023-07" db="EMBL/GenBank/DDBJ databases">
        <title>Chromosome-level genome assembly of Artemia franciscana.</title>
        <authorList>
            <person name="Jo E."/>
        </authorList>
    </citation>
    <scope>NUCLEOTIDE SEQUENCE</scope>
    <source>
        <tissue evidence="7">Whole body</tissue>
    </source>
</reference>
<dbReference type="InterPro" id="IPR003591">
    <property type="entry name" value="Leu-rich_rpt_typical-subtyp"/>
</dbReference>
<dbReference type="PANTHER" id="PTHR24366:SF161">
    <property type="entry name" value="TIR DOMAIN-CONTAINING PROTEIN"/>
    <property type="match status" value="1"/>
</dbReference>
<keyword evidence="5" id="KW-0472">Membrane</keyword>
<evidence type="ECO:0000259" key="6">
    <source>
        <dbReference type="SMART" id="SM00082"/>
    </source>
</evidence>
<dbReference type="SMART" id="SM00369">
    <property type="entry name" value="LRR_TYP"/>
    <property type="match status" value="8"/>
</dbReference>
<dbReference type="InterPro" id="IPR000483">
    <property type="entry name" value="Cys-rich_flank_reg_C"/>
</dbReference>
<evidence type="ECO:0000256" key="3">
    <source>
        <dbReference type="ARBA" id="ARBA00022737"/>
    </source>
</evidence>